<sequence length="606" mass="68339">MPPPPNPRRIAPRPVYLFANLPVDSALQSAEMMLIGCTATAEKPTRRGNKRPVDKFRTPVHFSCKICFDRPRDTGCWVEALVVARVGGYFEPPGNCHYCGTCGCECSHKAYYLAFIDSYTVVFVNKATLTVIQTQSTDAAGELSIKLPPRSMRDKRKRVKPTAAQIAEAARNFVKDEPDSEDDTPRRSRRRTMAQGDRSPSPPRYSRALRRLKGEPSPEPSATPPPRRPLMHEHLRAIQDELDAHAEEKKRWVAERARLGPDSAAVQADQRRYAADRKEWDRDREAFEEKEAEWEDEREAFATREADWKRKSTSFATREAEWGRERASLLAQQKAWEREKTGHVAAAAESKAEMAKMQADLDKFAAVKRLMDSYLPAHLKCPSCRVNKLASCDVEAFKVAQAGGYFHRQRCHNCYCGHIRCMGSTRNAGVFIAFRDFDTVVLVDQKTKEIVKMDEGEDDDHDHDAGDHHGLPLRASSTPPPQPHPTDDPPRHHPATSDIKGETELAKDDPFASGLRMIQQGINQHTADKAEWTAEHERLLSLIAEMDRNHQAERVVWEGERAGMAAQKEELAALKVENQQLKAQAEQVNQVRGAWITLQGAFGREG</sequence>
<dbReference type="EMBL" id="CP086718">
    <property type="protein sequence ID" value="WOO83263.1"/>
    <property type="molecule type" value="Genomic_DNA"/>
</dbReference>
<name>A0AAF1BSC2_9TREE</name>
<evidence type="ECO:0000256" key="1">
    <source>
        <dbReference type="SAM" id="Coils"/>
    </source>
</evidence>
<evidence type="ECO:0000256" key="2">
    <source>
        <dbReference type="SAM" id="MobiDB-lite"/>
    </source>
</evidence>
<feature type="compositionally biased region" description="Pro residues" evidence="2">
    <location>
        <begin position="217"/>
        <end position="228"/>
    </location>
</feature>
<dbReference type="Proteomes" id="UP000827549">
    <property type="component" value="Chromosome 5"/>
</dbReference>
<protein>
    <submittedName>
        <fullName evidence="3">Uncharacterized protein</fullName>
    </submittedName>
</protein>
<evidence type="ECO:0000313" key="4">
    <source>
        <dbReference type="Proteomes" id="UP000827549"/>
    </source>
</evidence>
<keyword evidence="4" id="KW-1185">Reference proteome</keyword>
<feature type="region of interest" description="Disordered" evidence="2">
    <location>
        <begin position="143"/>
        <end position="230"/>
    </location>
</feature>
<dbReference type="RefSeq" id="XP_062629289.1">
    <property type="nucleotide sequence ID" value="XM_062773305.1"/>
</dbReference>
<feature type="region of interest" description="Disordered" evidence="2">
    <location>
        <begin position="454"/>
        <end position="504"/>
    </location>
</feature>
<organism evidence="3 4">
    <name type="scientific">Vanrija pseudolonga</name>
    <dbReference type="NCBI Taxonomy" id="143232"/>
    <lineage>
        <taxon>Eukaryota</taxon>
        <taxon>Fungi</taxon>
        <taxon>Dikarya</taxon>
        <taxon>Basidiomycota</taxon>
        <taxon>Agaricomycotina</taxon>
        <taxon>Tremellomycetes</taxon>
        <taxon>Trichosporonales</taxon>
        <taxon>Trichosporonaceae</taxon>
        <taxon>Vanrija</taxon>
    </lineage>
</organism>
<feature type="coiled-coil region" evidence="1">
    <location>
        <begin position="564"/>
        <end position="591"/>
    </location>
</feature>
<reference evidence="3" key="1">
    <citation type="submission" date="2023-10" db="EMBL/GenBank/DDBJ databases">
        <authorList>
            <person name="Noh H."/>
        </authorList>
    </citation>
    <scope>NUCLEOTIDE SEQUENCE</scope>
    <source>
        <strain evidence="3">DUCC4014</strain>
    </source>
</reference>
<dbReference type="GeneID" id="87809965"/>
<dbReference type="AlphaFoldDB" id="A0AAF1BSC2"/>
<gene>
    <name evidence="3" type="ORF">LOC62_05G006790</name>
</gene>
<keyword evidence="1" id="KW-0175">Coiled coil</keyword>
<accession>A0AAF1BSC2</accession>
<feature type="coiled-coil region" evidence="1">
    <location>
        <begin position="235"/>
        <end position="297"/>
    </location>
</feature>
<proteinExistence type="predicted"/>
<evidence type="ECO:0000313" key="3">
    <source>
        <dbReference type="EMBL" id="WOO83263.1"/>
    </source>
</evidence>